<dbReference type="SUPFAM" id="SSF51395">
    <property type="entry name" value="FMN-linked oxidoreductases"/>
    <property type="match status" value="1"/>
</dbReference>
<gene>
    <name evidence="2" type="ORF">GUH15_14185</name>
</gene>
<sequence>KGMYDAETVEKESLRTLAERVHAHDCRLIVQLFHCGRNESAKNHGEKPLLAPSAVASPIFRTEPQEMTAEELAKTKAAFANAAA</sequence>
<dbReference type="AlphaFoldDB" id="A0A8I0H8C2"/>
<proteinExistence type="predicted"/>
<dbReference type="GO" id="GO:0010181">
    <property type="term" value="F:FMN binding"/>
    <property type="evidence" value="ECO:0007669"/>
    <property type="project" value="InterPro"/>
</dbReference>
<dbReference type="GO" id="GO:0016491">
    <property type="term" value="F:oxidoreductase activity"/>
    <property type="evidence" value="ECO:0007669"/>
    <property type="project" value="InterPro"/>
</dbReference>
<protein>
    <recommendedName>
        <fullName evidence="1">NADH:flavin oxidoreductase/NADH oxidase N-terminal domain-containing protein</fullName>
    </recommendedName>
</protein>
<evidence type="ECO:0000259" key="1">
    <source>
        <dbReference type="Pfam" id="PF00724"/>
    </source>
</evidence>
<feature type="non-terminal residue" evidence="2">
    <location>
        <position position="1"/>
    </location>
</feature>
<evidence type="ECO:0000313" key="2">
    <source>
        <dbReference type="EMBL" id="MBD4337185.1"/>
    </source>
</evidence>
<accession>A0A8I0H8C2</accession>
<dbReference type="InterPro" id="IPR001155">
    <property type="entry name" value="OxRdtase_FMN_N"/>
</dbReference>
<dbReference type="Gene3D" id="3.20.20.70">
    <property type="entry name" value="Aldolase class I"/>
    <property type="match status" value="1"/>
</dbReference>
<reference evidence="2" key="1">
    <citation type="submission" date="2020-01" db="EMBL/GenBank/DDBJ databases">
        <authorList>
            <person name="Richard D."/>
        </authorList>
    </citation>
    <scope>NUCLEOTIDE SEQUENCE</scope>
    <source>
        <strain evidence="2">JP541</strain>
    </source>
</reference>
<evidence type="ECO:0000313" key="3">
    <source>
        <dbReference type="Proteomes" id="UP000653002"/>
    </source>
</evidence>
<dbReference type="Proteomes" id="UP000653002">
    <property type="component" value="Unassembled WGS sequence"/>
</dbReference>
<dbReference type="Pfam" id="PF00724">
    <property type="entry name" value="Oxidored_FMN"/>
    <property type="match status" value="1"/>
</dbReference>
<name>A0A8I0H8C2_XANCI</name>
<feature type="non-terminal residue" evidence="2">
    <location>
        <position position="84"/>
    </location>
</feature>
<organism evidence="2 3">
    <name type="scientific">Xanthomonas citri pv. citri</name>
    <dbReference type="NCBI Taxonomy" id="611301"/>
    <lineage>
        <taxon>Bacteria</taxon>
        <taxon>Pseudomonadati</taxon>
        <taxon>Pseudomonadota</taxon>
        <taxon>Gammaproteobacteria</taxon>
        <taxon>Lysobacterales</taxon>
        <taxon>Lysobacteraceae</taxon>
        <taxon>Xanthomonas</taxon>
    </lineage>
</organism>
<dbReference type="InterPro" id="IPR013785">
    <property type="entry name" value="Aldolase_TIM"/>
</dbReference>
<comment type="caution">
    <text evidence="2">The sequence shown here is derived from an EMBL/GenBank/DDBJ whole genome shotgun (WGS) entry which is preliminary data.</text>
</comment>
<feature type="domain" description="NADH:flavin oxidoreductase/NADH oxidase N-terminal" evidence="1">
    <location>
        <begin position="3"/>
        <end position="84"/>
    </location>
</feature>
<dbReference type="EMBL" id="JAABFR010001135">
    <property type="protein sequence ID" value="MBD4337185.1"/>
    <property type="molecule type" value="Genomic_DNA"/>
</dbReference>